<evidence type="ECO:0000256" key="2">
    <source>
        <dbReference type="SAM" id="SignalP"/>
    </source>
</evidence>
<dbReference type="Gene3D" id="3.40.190.150">
    <property type="entry name" value="Bordetella uptake gene, domain 1"/>
    <property type="match status" value="1"/>
</dbReference>
<keyword evidence="3" id="KW-0675">Receptor</keyword>
<dbReference type="Pfam" id="PF03401">
    <property type="entry name" value="TctC"/>
    <property type="match status" value="1"/>
</dbReference>
<dbReference type="InterPro" id="IPR042100">
    <property type="entry name" value="Bug_dom1"/>
</dbReference>
<evidence type="ECO:0000313" key="3">
    <source>
        <dbReference type="EMBL" id="TDP07496.1"/>
    </source>
</evidence>
<dbReference type="Proteomes" id="UP000295357">
    <property type="component" value="Unassembled WGS sequence"/>
</dbReference>
<proteinExistence type="inferred from homology"/>
<evidence type="ECO:0000256" key="1">
    <source>
        <dbReference type="ARBA" id="ARBA00006987"/>
    </source>
</evidence>
<dbReference type="PANTHER" id="PTHR42928:SF5">
    <property type="entry name" value="BLR1237 PROTEIN"/>
    <property type="match status" value="1"/>
</dbReference>
<accession>A0A4R6MYU5</accession>
<protein>
    <submittedName>
        <fullName evidence="3">Tripartite-type tricarboxylate transporter receptor subunit TctC</fullName>
    </submittedName>
</protein>
<comment type="similarity">
    <text evidence="1">Belongs to the UPF0065 (bug) family.</text>
</comment>
<reference evidence="3 4" key="1">
    <citation type="submission" date="2019-03" db="EMBL/GenBank/DDBJ databases">
        <title>Genomic Encyclopedia of Type Strains, Phase IV (KMG-IV): sequencing the most valuable type-strain genomes for metagenomic binning, comparative biology and taxonomic classification.</title>
        <authorList>
            <person name="Goeker M."/>
        </authorList>
    </citation>
    <scope>NUCLEOTIDE SEQUENCE [LARGE SCALE GENOMIC DNA]</scope>
    <source>
        <strain evidence="3 4">DSM 25082</strain>
    </source>
</reference>
<dbReference type="RefSeq" id="WP_133604296.1">
    <property type="nucleotide sequence ID" value="NZ_JAUFPJ010000008.1"/>
</dbReference>
<keyword evidence="2" id="KW-0732">Signal</keyword>
<comment type="caution">
    <text evidence="3">The sequence shown here is derived from an EMBL/GenBank/DDBJ whole genome shotgun (WGS) entry which is preliminary data.</text>
</comment>
<keyword evidence="4" id="KW-1185">Reference proteome</keyword>
<organism evidence="3 4">
    <name type="scientific">Roseateles asaccharophilus</name>
    <dbReference type="NCBI Taxonomy" id="582607"/>
    <lineage>
        <taxon>Bacteria</taxon>
        <taxon>Pseudomonadati</taxon>
        <taxon>Pseudomonadota</taxon>
        <taxon>Betaproteobacteria</taxon>
        <taxon>Burkholderiales</taxon>
        <taxon>Sphaerotilaceae</taxon>
        <taxon>Roseateles</taxon>
    </lineage>
</organism>
<dbReference type="Gene3D" id="3.40.190.10">
    <property type="entry name" value="Periplasmic binding protein-like II"/>
    <property type="match status" value="1"/>
</dbReference>
<evidence type="ECO:0000313" key="4">
    <source>
        <dbReference type="Proteomes" id="UP000295357"/>
    </source>
</evidence>
<name>A0A4R6MYU5_9BURK</name>
<dbReference type="PIRSF" id="PIRSF017082">
    <property type="entry name" value="YflP"/>
    <property type="match status" value="1"/>
</dbReference>
<dbReference type="PANTHER" id="PTHR42928">
    <property type="entry name" value="TRICARBOXYLATE-BINDING PROTEIN"/>
    <property type="match status" value="1"/>
</dbReference>
<feature type="chain" id="PRO_5020261179" evidence="2">
    <location>
        <begin position="34"/>
        <end position="337"/>
    </location>
</feature>
<dbReference type="OrthoDB" id="8678477at2"/>
<dbReference type="InterPro" id="IPR005064">
    <property type="entry name" value="BUG"/>
</dbReference>
<sequence>MSAAKRIAPSPSAARRGSLLALGAALLSGLLPAASQAQTAWPNKPIRWIVAYPAGGGSDFLARQLAPQLGRQLGQTLVIENRPGAAGIIGTDAAAKSAADGYTIATGDNGAMVFNSAMYKKLPYAPSDLAPVGFMARFPLILVVNPAAGFSSGAQWLAEVRKNPGKYSYASPGVGSPHHLAMELVKERSRSFIVHVPYRGTAFSTQDLIAGVVPMGILDTAAGLPHIRSGKLKALAVLSPRRIATLPEVPTMQELGLQGVDVAAWQGLFVPRGTPEPIVQRLTAEMHKAINTPEVRAKLEDFGLEVAPGDAASLARFIEQEQRSWHALIRERKLSAD</sequence>
<feature type="signal peptide" evidence="2">
    <location>
        <begin position="1"/>
        <end position="33"/>
    </location>
</feature>
<dbReference type="CDD" id="cd07012">
    <property type="entry name" value="PBP2_Bug_TTT"/>
    <property type="match status" value="1"/>
</dbReference>
<dbReference type="SUPFAM" id="SSF53850">
    <property type="entry name" value="Periplasmic binding protein-like II"/>
    <property type="match status" value="1"/>
</dbReference>
<dbReference type="EMBL" id="SNXE01000007">
    <property type="protein sequence ID" value="TDP07496.1"/>
    <property type="molecule type" value="Genomic_DNA"/>
</dbReference>
<gene>
    <name evidence="3" type="ORF">DFR39_10729</name>
</gene>
<dbReference type="AlphaFoldDB" id="A0A4R6MYU5"/>